<evidence type="ECO:0000256" key="1">
    <source>
        <dbReference type="ARBA" id="ARBA00023125"/>
    </source>
</evidence>
<dbReference type="EMBL" id="WHJL01000022">
    <property type="protein sequence ID" value="MPQ35109.1"/>
    <property type="molecule type" value="Genomic_DNA"/>
</dbReference>
<evidence type="ECO:0000259" key="2">
    <source>
        <dbReference type="Pfam" id="PF07282"/>
    </source>
</evidence>
<accession>A0A843QYU8</accession>
<feature type="non-terminal residue" evidence="3">
    <location>
        <position position="1"/>
    </location>
</feature>
<dbReference type="GO" id="GO:0003677">
    <property type="term" value="F:DNA binding"/>
    <property type="evidence" value="ECO:0007669"/>
    <property type="project" value="UniProtKB-KW"/>
</dbReference>
<evidence type="ECO:0000313" key="4">
    <source>
        <dbReference type="Proteomes" id="UP000466799"/>
    </source>
</evidence>
<dbReference type="AlphaFoldDB" id="A0A843QYU8"/>
<protein>
    <submittedName>
        <fullName evidence="3">Transposase</fullName>
    </submittedName>
</protein>
<dbReference type="Pfam" id="PF07282">
    <property type="entry name" value="Cas12f1-like_TNB"/>
    <property type="match status" value="1"/>
</dbReference>
<keyword evidence="1" id="KW-0238">DNA-binding</keyword>
<name>A0A843QYU8_LIMFE</name>
<reference evidence="3 4" key="1">
    <citation type="submission" date="2019-10" db="EMBL/GenBank/DDBJ databases">
        <title>Genome Sequencing and assembly of Lactobacillus fermentum I2, a lactic acid bacteria.</title>
        <authorList>
            <person name="Lopes L.S."/>
            <person name="Persinoti G.F."/>
            <person name="Riano-Pachon D.M."/>
            <person name="Labate C.A."/>
        </authorList>
    </citation>
    <scope>NUCLEOTIDE SEQUENCE [LARGE SCALE GENOMIC DNA]</scope>
    <source>
        <strain evidence="3 4">I2</strain>
    </source>
</reference>
<comment type="caution">
    <text evidence="3">The sequence shown here is derived from an EMBL/GenBank/DDBJ whole genome shotgun (WGS) entry which is preliminary data.</text>
</comment>
<feature type="domain" description="Cas12f1-like TNB" evidence="2">
    <location>
        <begin position="15"/>
        <end position="37"/>
    </location>
</feature>
<sequence>NNHRLGLDKSEWLDVREWDCPNCGTRLDRDINAAQVILKKGLATQ</sequence>
<evidence type="ECO:0000313" key="3">
    <source>
        <dbReference type="EMBL" id="MPQ35109.1"/>
    </source>
</evidence>
<organism evidence="3 4">
    <name type="scientific">Limosilactobacillus fermentum</name>
    <name type="common">Lactobacillus fermentum</name>
    <dbReference type="NCBI Taxonomy" id="1613"/>
    <lineage>
        <taxon>Bacteria</taxon>
        <taxon>Bacillati</taxon>
        <taxon>Bacillota</taxon>
        <taxon>Bacilli</taxon>
        <taxon>Lactobacillales</taxon>
        <taxon>Lactobacillaceae</taxon>
        <taxon>Limosilactobacillus</taxon>
    </lineage>
</organism>
<proteinExistence type="predicted"/>
<gene>
    <name evidence="3" type="ORF">GC247_04185</name>
</gene>
<dbReference type="Proteomes" id="UP000466799">
    <property type="component" value="Unassembled WGS sequence"/>
</dbReference>
<dbReference type="RefSeq" id="WP_152728572.1">
    <property type="nucleotide sequence ID" value="NZ_WHJL01000022.1"/>
</dbReference>
<dbReference type="InterPro" id="IPR010095">
    <property type="entry name" value="Cas12f1-like_TNB"/>
</dbReference>